<dbReference type="Proteomes" id="UP000682733">
    <property type="component" value="Unassembled WGS sequence"/>
</dbReference>
<dbReference type="Proteomes" id="UP000677228">
    <property type="component" value="Unassembled WGS sequence"/>
</dbReference>
<dbReference type="AlphaFoldDB" id="A0A814QTP9"/>
<evidence type="ECO:0000313" key="5">
    <source>
        <dbReference type="Proteomes" id="UP000663829"/>
    </source>
</evidence>
<keyword evidence="5" id="KW-1185">Reference proteome</keyword>
<evidence type="ECO:0000313" key="2">
    <source>
        <dbReference type="EMBL" id="CAF1124240.1"/>
    </source>
</evidence>
<accession>A0A814QTP9</accession>
<evidence type="ECO:0000313" key="1">
    <source>
        <dbReference type="EMBL" id="CAF0987465.1"/>
    </source>
</evidence>
<dbReference type="EMBL" id="CAJOBA010005906">
    <property type="protein sequence ID" value="CAF3757688.1"/>
    <property type="molecule type" value="Genomic_DNA"/>
</dbReference>
<dbReference type="EMBL" id="CAJOBC010006123">
    <property type="protein sequence ID" value="CAF3887760.1"/>
    <property type="molecule type" value="Genomic_DNA"/>
</dbReference>
<comment type="caution">
    <text evidence="2">The sequence shown here is derived from an EMBL/GenBank/DDBJ whole genome shotgun (WGS) entry which is preliminary data.</text>
</comment>
<evidence type="ECO:0000313" key="3">
    <source>
        <dbReference type="EMBL" id="CAF3757688.1"/>
    </source>
</evidence>
<dbReference type="EMBL" id="CAJNOK010005899">
    <property type="protein sequence ID" value="CAF0987465.1"/>
    <property type="molecule type" value="Genomic_DNA"/>
</dbReference>
<reference evidence="2" key="1">
    <citation type="submission" date="2021-02" db="EMBL/GenBank/DDBJ databases">
        <authorList>
            <person name="Nowell W R."/>
        </authorList>
    </citation>
    <scope>NUCLEOTIDE SEQUENCE</scope>
</reference>
<dbReference type="Proteomes" id="UP000681722">
    <property type="component" value="Unassembled WGS sequence"/>
</dbReference>
<dbReference type="EMBL" id="CAJNOQ010006123">
    <property type="protein sequence ID" value="CAF1124240.1"/>
    <property type="molecule type" value="Genomic_DNA"/>
</dbReference>
<evidence type="ECO:0000313" key="4">
    <source>
        <dbReference type="EMBL" id="CAF3887760.1"/>
    </source>
</evidence>
<organism evidence="2 5">
    <name type="scientific">Didymodactylos carnosus</name>
    <dbReference type="NCBI Taxonomy" id="1234261"/>
    <lineage>
        <taxon>Eukaryota</taxon>
        <taxon>Metazoa</taxon>
        <taxon>Spiralia</taxon>
        <taxon>Gnathifera</taxon>
        <taxon>Rotifera</taxon>
        <taxon>Eurotatoria</taxon>
        <taxon>Bdelloidea</taxon>
        <taxon>Philodinida</taxon>
        <taxon>Philodinidae</taxon>
        <taxon>Didymodactylos</taxon>
    </lineage>
</organism>
<name>A0A814QTP9_9BILA</name>
<dbReference type="Proteomes" id="UP000663829">
    <property type="component" value="Unassembled WGS sequence"/>
</dbReference>
<gene>
    <name evidence="2" type="ORF">GPM918_LOCUS19848</name>
    <name evidence="1" type="ORF">OVA965_LOCUS13900</name>
    <name evidence="4" type="ORF">SRO942_LOCUS19845</name>
    <name evidence="3" type="ORF">TMI583_LOCUS13903</name>
</gene>
<proteinExistence type="predicted"/>
<sequence length="153" mass="17627">MSLTLIDLIIACLTGREKPLKTLRLHAPKSHFLTSLFEQLKSQFKYHSKTTVTTENYPNFVKSSRFEHCWDSDIELKTFELIQHEKLKHLELTGIKLDNGPLYYLNGALKLEPQSTLSAVKPMDCLAFEFTYDSISGTGDVIDQQLFDSIRYH</sequence>
<protein>
    <submittedName>
        <fullName evidence="2">Uncharacterized protein</fullName>
    </submittedName>
</protein>